<evidence type="ECO:0000313" key="2">
    <source>
        <dbReference type="Proteomes" id="UP001262410"/>
    </source>
</evidence>
<sequence>MNLVFKWVGSPVGALKLVGHDDGLANILWEHDNPRRVRLGALPKILTRARLAWPSGS</sequence>
<comment type="caution">
    <text evidence="1">The sequence shown here is derived from an EMBL/GenBank/DDBJ whole genome shotgun (WGS) entry which is preliminary data.</text>
</comment>
<protein>
    <submittedName>
        <fullName evidence="1">Uncharacterized protein</fullName>
    </submittedName>
</protein>
<keyword evidence="2" id="KW-1185">Reference proteome</keyword>
<proteinExistence type="predicted"/>
<accession>A0ABU1JT51</accession>
<dbReference type="InterPro" id="IPR036631">
    <property type="entry name" value="MGMT_N_sf"/>
</dbReference>
<dbReference type="SUPFAM" id="SSF53155">
    <property type="entry name" value="Methylated DNA-protein cysteine methyltransferase domain"/>
    <property type="match status" value="1"/>
</dbReference>
<dbReference type="EMBL" id="JAVDPW010000007">
    <property type="protein sequence ID" value="MDR6291458.1"/>
    <property type="molecule type" value="Genomic_DNA"/>
</dbReference>
<gene>
    <name evidence="1" type="ORF">E9232_003992</name>
</gene>
<dbReference type="Proteomes" id="UP001262410">
    <property type="component" value="Unassembled WGS sequence"/>
</dbReference>
<organism evidence="1 2">
    <name type="scientific">Inquilinus ginsengisoli</name>
    <dbReference type="NCBI Taxonomy" id="363840"/>
    <lineage>
        <taxon>Bacteria</taxon>
        <taxon>Pseudomonadati</taxon>
        <taxon>Pseudomonadota</taxon>
        <taxon>Alphaproteobacteria</taxon>
        <taxon>Rhodospirillales</taxon>
        <taxon>Rhodospirillaceae</taxon>
        <taxon>Inquilinus</taxon>
    </lineage>
</organism>
<evidence type="ECO:0000313" key="1">
    <source>
        <dbReference type="EMBL" id="MDR6291458.1"/>
    </source>
</evidence>
<reference evidence="1 2" key="1">
    <citation type="submission" date="2023-07" db="EMBL/GenBank/DDBJ databases">
        <title>Sorghum-associated microbial communities from plants grown in Nebraska, USA.</title>
        <authorList>
            <person name="Schachtman D."/>
        </authorList>
    </citation>
    <scope>NUCLEOTIDE SEQUENCE [LARGE SCALE GENOMIC DNA]</scope>
    <source>
        <strain evidence="1 2">584</strain>
    </source>
</reference>
<name>A0ABU1JT51_9PROT</name>